<feature type="region of interest" description="Disordered" evidence="1">
    <location>
        <begin position="1"/>
        <end position="23"/>
    </location>
</feature>
<proteinExistence type="predicted"/>
<comment type="caution">
    <text evidence="2">The sequence shown here is derived from an EMBL/GenBank/DDBJ whole genome shotgun (WGS) entry which is preliminary data.</text>
</comment>
<evidence type="ECO:0000256" key="1">
    <source>
        <dbReference type="SAM" id="MobiDB-lite"/>
    </source>
</evidence>
<accession>A0A090NHC1</accession>
<organism evidence="2 3">
    <name type="scientific">Shigella dysenteriae WRSd3</name>
    <dbReference type="NCBI Taxonomy" id="1401327"/>
    <lineage>
        <taxon>Bacteria</taxon>
        <taxon>Pseudomonadati</taxon>
        <taxon>Pseudomonadota</taxon>
        <taxon>Gammaproteobacteria</taxon>
        <taxon>Enterobacterales</taxon>
        <taxon>Enterobacteriaceae</taxon>
        <taxon>Shigella</taxon>
    </lineage>
</organism>
<feature type="compositionally biased region" description="Basic and acidic residues" evidence="1">
    <location>
        <begin position="1"/>
        <end position="16"/>
    </location>
</feature>
<evidence type="ECO:0000313" key="2">
    <source>
        <dbReference type="EMBL" id="ESU79389.1"/>
    </source>
</evidence>
<reference evidence="2 3" key="1">
    <citation type="submission" date="2013-10" db="EMBL/GenBank/DDBJ databases">
        <title>Draft genomes and the virulence plasmids of Sd1617 vaccine constructs: WRSd3 and WRSd5.</title>
        <authorList>
            <person name="Aksomboon Vongsawan A."/>
            <person name="Venkatesan M.M."/>
            <person name="Vaisvil B."/>
            <person name="Emel G."/>
            <person name="Kepatral V."/>
            <person name="Sethabutr O."/>
            <person name="Serichantalergs O."/>
            <person name="Mason C."/>
        </authorList>
    </citation>
    <scope>NUCLEOTIDE SEQUENCE [LARGE SCALE GENOMIC DNA]</scope>
    <source>
        <strain evidence="2 3">WRSd3</strain>
    </source>
</reference>
<name>A0A090NHC1_SHIDY</name>
<gene>
    <name evidence="2" type="ORF">WRSd3_02152</name>
</gene>
<evidence type="ECO:0000313" key="3">
    <source>
        <dbReference type="Proteomes" id="UP000017944"/>
    </source>
</evidence>
<protein>
    <submittedName>
        <fullName evidence="2">Uncharacterized protein</fullName>
    </submittedName>
</protein>
<sequence length="52" mass="5704">MQKTAKEHQKQVKKVDSTAGGISRMIRSAHLKQVKKVARAVTAKATTSRANQ</sequence>
<dbReference type="EMBL" id="AXUT01000165">
    <property type="protein sequence ID" value="ESU79389.1"/>
    <property type="molecule type" value="Genomic_DNA"/>
</dbReference>
<dbReference type="Proteomes" id="UP000017944">
    <property type="component" value="Unassembled WGS sequence"/>
</dbReference>
<dbReference type="PATRIC" id="fig|1401327.3.peg.1990"/>
<dbReference type="AlphaFoldDB" id="A0A090NHC1"/>